<keyword evidence="2" id="KW-1185">Reference proteome</keyword>
<name>A0ABY5NHJ3_9MICO</name>
<dbReference type="Pfam" id="PF03747">
    <property type="entry name" value="ADP_ribosyl_GH"/>
    <property type="match status" value="1"/>
</dbReference>
<dbReference type="SUPFAM" id="SSF101478">
    <property type="entry name" value="ADP-ribosylglycohydrolase"/>
    <property type="match status" value="1"/>
</dbReference>
<reference evidence="1" key="1">
    <citation type="submission" date="2022-01" db="EMBL/GenBank/DDBJ databases">
        <title>Microbacterium eymi and Microbacterium rhizovicinus sp. nov., isolated from the rhizospheric soil of Elymus tsukushiensis, a plant native to the Dokdo Islands, Republic of Korea.</title>
        <authorList>
            <person name="Hwang Y.J."/>
        </authorList>
    </citation>
    <scope>NUCLEOTIDE SEQUENCE</scope>
    <source>
        <strain evidence="1">KUDC0405</strain>
    </source>
</reference>
<dbReference type="PANTHER" id="PTHR16222:SF12">
    <property type="entry name" value="ADP-RIBOSYLGLYCOHYDROLASE-RELATED"/>
    <property type="match status" value="1"/>
</dbReference>
<dbReference type="Proteomes" id="UP001054811">
    <property type="component" value="Chromosome"/>
</dbReference>
<gene>
    <name evidence="1" type="ORF">L2X98_29475</name>
</gene>
<dbReference type="InterPro" id="IPR036705">
    <property type="entry name" value="Ribosyl_crysJ1_sf"/>
</dbReference>
<evidence type="ECO:0000313" key="1">
    <source>
        <dbReference type="EMBL" id="UUT34630.1"/>
    </source>
</evidence>
<sequence length="328" mass="33860">MSTISARDRARGSMAGLAIGDAIGRPVEGLSAQEIQDRYGRVEGYLQWPPAGSDDTEYALLTARTIHRVGVAATADDFAQTWIEDVLPQLDNFAGGGFSEMAAIDNLRRGIRPPQSGDHIHAWSDGLAMRVAPLGIVSGGDTDLATRLTIADGEVSHSGEGIHAGVAVAVAVSAAMSGATARDAYAAALTAIPADSWTARNLVAGRALVDAESDPGRLAIALHGRLAVDDYYWADLAPEAVGLAMAAVLAGDGDFRASVLFAVNLGRDADTIAAMAGCIAGAISGVGAIPADWVEALRPVEGSCIRSTAGIHPLDAADALIDLWEQNR</sequence>
<protein>
    <submittedName>
        <fullName evidence="1">ADP-ribosylglycohydrolase family protein</fullName>
    </submittedName>
</protein>
<dbReference type="Gene3D" id="1.10.4080.10">
    <property type="entry name" value="ADP-ribosylation/Crystallin J1"/>
    <property type="match status" value="1"/>
</dbReference>
<dbReference type="InterPro" id="IPR005502">
    <property type="entry name" value="Ribosyl_crysJ1"/>
</dbReference>
<organism evidence="1 2">
    <name type="scientific">Microbacterium elymi</name>
    <dbReference type="NCBI Taxonomy" id="2909587"/>
    <lineage>
        <taxon>Bacteria</taxon>
        <taxon>Bacillati</taxon>
        <taxon>Actinomycetota</taxon>
        <taxon>Actinomycetes</taxon>
        <taxon>Micrococcales</taxon>
        <taxon>Microbacteriaceae</taxon>
        <taxon>Microbacterium</taxon>
    </lineage>
</organism>
<proteinExistence type="predicted"/>
<dbReference type="PANTHER" id="PTHR16222">
    <property type="entry name" value="ADP-RIBOSYLGLYCOHYDROLASE"/>
    <property type="match status" value="1"/>
</dbReference>
<dbReference type="RefSeq" id="WP_259611156.1">
    <property type="nucleotide sequence ID" value="NZ_CP091139.2"/>
</dbReference>
<dbReference type="EMBL" id="CP091139">
    <property type="protein sequence ID" value="UUT34630.1"/>
    <property type="molecule type" value="Genomic_DNA"/>
</dbReference>
<dbReference type="InterPro" id="IPR050792">
    <property type="entry name" value="ADP-ribosylglycohydrolase"/>
</dbReference>
<accession>A0ABY5NHJ3</accession>
<evidence type="ECO:0000313" key="2">
    <source>
        <dbReference type="Proteomes" id="UP001054811"/>
    </source>
</evidence>